<evidence type="ECO:0000256" key="2">
    <source>
        <dbReference type="SAM" id="MobiDB-lite"/>
    </source>
</evidence>
<evidence type="ECO:0000313" key="4">
    <source>
        <dbReference type="EMBL" id="KAK1641521.1"/>
    </source>
</evidence>
<protein>
    <submittedName>
        <fullName evidence="4">Oxidoreductase</fullName>
    </submittedName>
</protein>
<name>A0AAJ0A0B1_9PEZI</name>
<keyword evidence="1" id="KW-0479">Metal-binding</keyword>
<feature type="region of interest" description="Disordered" evidence="2">
    <location>
        <begin position="1"/>
        <end position="25"/>
    </location>
</feature>
<comment type="caution">
    <text evidence="4">The sequence shown here is derived from an EMBL/GenBank/DDBJ whole genome shotgun (WGS) entry which is preliminary data.</text>
</comment>
<dbReference type="PANTHER" id="PTHR33099">
    <property type="entry name" value="FE2OG DIOXYGENASE DOMAIN-CONTAINING PROTEIN"/>
    <property type="match status" value="1"/>
</dbReference>
<feature type="compositionally biased region" description="Low complexity" evidence="2">
    <location>
        <begin position="1"/>
        <end position="14"/>
    </location>
</feature>
<sequence>MSSDSEAESAAASSHKIDTGDSGDNEALSSLRRILAEQSHLFACGGDIPIRNSTSPAEGGGQDEQRKSDPITIRWDLDGTGDDRACAKLSLPPAQGTEAGLDRLLHHSRPATFGRGGQDVYDESYRKALQMDPAAFCTTFDPYSVGIVDVVAQVLLPSVCDSTTHRGVRAELYKLNVYSGPSGRFKPHVDTPRSASQFGSLVVCLPVAHEGGFLQVRHKELEVTFDWSTNQEKPNDDSIGWAAFYSDCEHEVLEVTSGHRLTLTYNLYAVRGAGRLTGVSPTLNPASMPLFKALKETLSQGPFGGRGGTIGFWCSHTYAYNHTKEAPLPATLKGADAVLWESLQALGLNPKVAPVITMSADVRESFSECYDDADPDPWPYTMRLRKKLPSAMPSEWIVGFMFGVHVDSGWQTESLEDYHNIYQRWGSYTHEPVRWLTMPKQSELQLVYTAYGNQANAGAMYSNCAILVDILPRE</sequence>
<keyword evidence="1" id="KW-0560">Oxidoreductase</keyword>
<feature type="region of interest" description="Disordered" evidence="2">
    <location>
        <begin position="47"/>
        <end position="70"/>
    </location>
</feature>
<keyword evidence="1" id="KW-0408">Iron</keyword>
<accession>A0AAJ0A0B1</accession>
<dbReference type="Proteomes" id="UP001243989">
    <property type="component" value="Unassembled WGS sequence"/>
</dbReference>
<reference evidence="4" key="1">
    <citation type="submission" date="2021-06" db="EMBL/GenBank/DDBJ databases">
        <title>Comparative genomics, transcriptomics and evolutionary studies reveal genomic signatures of adaptation to plant cell wall in hemibiotrophic fungi.</title>
        <authorList>
            <consortium name="DOE Joint Genome Institute"/>
            <person name="Baroncelli R."/>
            <person name="Diaz J.F."/>
            <person name="Benocci T."/>
            <person name="Peng M."/>
            <person name="Battaglia E."/>
            <person name="Haridas S."/>
            <person name="Andreopoulos W."/>
            <person name="Labutti K."/>
            <person name="Pangilinan J."/>
            <person name="Floch G.L."/>
            <person name="Makela M.R."/>
            <person name="Henrissat B."/>
            <person name="Grigoriev I.V."/>
            <person name="Crouch J.A."/>
            <person name="De Vries R.P."/>
            <person name="Sukno S.A."/>
            <person name="Thon M.R."/>
        </authorList>
    </citation>
    <scope>NUCLEOTIDE SEQUENCE</scope>
    <source>
        <strain evidence="4">CBS 102054</strain>
    </source>
</reference>
<dbReference type="GO" id="GO:0016491">
    <property type="term" value="F:oxidoreductase activity"/>
    <property type="evidence" value="ECO:0007669"/>
    <property type="project" value="UniProtKB-KW"/>
</dbReference>
<organism evidence="4 5">
    <name type="scientific">Colletotrichum phormii</name>
    <dbReference type="NCBI Taxonomy" id="359342"/>
    <lineage>
        <taxon>Eukaryota</taxon>
        <taxon>Fungi</taxon>
        <taxon>Dikarya</taxon>
        <taxon>Ascomycota</taxon>
        <taxon>Pezizomycotina</taxon>
        <taxon>Sordariomycetes</taxon>
        <taxon>Hypocreomycetidae</taxon>
        <taxon>Glomerellales</taxon>
        <taxon>Glomerellaceae</taxon>
        <taxon>Colletotrichum</taxon>
        <taxon>Colletotrichum acutatum species complex</taxon>
    </lineage>
</organism>
<dbReference type="RefSeq" id="XP_060450128.1">
    <property type="nucleotide sequence ID" value="XM_060589749.1"/>
</dbReference>
<dbReference type="PROSITE" id="PS51471">
    <property type="entry name" value="FE2OG_OXY"/>
    <property type="match status" value="1"/>
</dbReference>
<evidence type="ECO:0000313" key="5">
    <source>
        <dbReference type="Proteomes" id="UP001243989"/>
    </source>
</evidence>
<dbReference type="EMBL" id="JAHMHQ010000003">
    <property type="protein sequence ID" value="KAK1641521.1"/>
    <property type="molecule type" value="Genomic_DNA"/>
</dbReference>
<dbReference type="InterPro" id="IPR005123">
    <property type="entry name" value="Oxoglu/Fe-dep_dioxygenase_dom"/>
</dbReference>
<proteinExistence type="inferred from homology"/>
<dbReference type="GeneID" id="85474611"/>
<evidence type="ECO:0000256" key="1">
    <source>
        <dbReference type="RuleBase" id="RU003682"/>
    </source>
</evidence>
<dbReference type="PANTHER" id="PTHR33099:SF7">
    <property type="entry name" value="MYND-TYPE DOMAIN-CONTAINING PROTEIN"/>
    <property type="match status" value="1"/>
</dbReference>
<evidence type="ECO:0000259" key="3">
    <source>
        <dbReference type="PROSITE" id="PS51471"/>
    </source>
</evidence>
<comment type="similarity">
    <text evidence="1">Belongs to the iron/ascorbate-dependent oxidoreductase family.</text>
</comment>
<keyword evidence="5" id="KW-1185">Reference proteome</keyword>
<gene>
    <name evidence="4" type="ORF">BDP81DRAFT_419172</name>
</gene>
<dbReference type="AlphaFoldDB" id="A0AAJ0A0B1"/>
<feature type="domain" description="Fe2OG dioxygenase" evidence="3">
    <location>
        <begin position="164"/>
        <end position="269"/>
    </location>
</feature>
<dbReference type="GO" id="GO:0046872">
    <property type="term" value="F:metal ion binding"/>
    <property type="evidence" value="ECO:0007669"/>
    <property type="project" value="UniProtKB-KW"/>
</dbReference>
<dbReference type="Gene3D" id="2.60.120.620">
    <property type="entry name" value="q2cbj1_9rhob like domain"/>
    <property type="match status" value="1"/>
</dbReference>